<evidence type="ECO:0000313" key="2">
    <source>
        <dbReference type="Proteomes" id="UP000502259"/>
    </source>
</evidence>
<protein>
    <submittedName>
        <fullName evidence="1">Uncharacterized protein</fullName>
    </submittedName>
</protein>
<dbReference type="AlphaFoldDB" id="A0A6F8TZU6"/>
<proteinExistence type="predicted"/>
<dbReference type="Proteomes" id="UP000502259">
    <property type="component" value="Chromosome"/>
</dbReference>
<keyword evidence="2" id="KW-1185">Reference proteome</keyword>
<reference evidence="1 2" key="1">
    <citation type="submission" date="2020-03" db="EMBL/GenBank/DDBJ databases">
        <title>Complete Genome Sequence of Halomonas hydrothermalis Strain Slthf2, Halophilic Bacterium Isolated from Deep-Sea Hydrothermal-Vent Environments.</title>
        <authorList>
            <person name="Takeyama N."/>
            <person name="Huang M."/>
            <person name="Sato K."/>
            <person name="Galipon J."/>
            <person name="Arakawa K."/>
        </authorList>
    </citation>
    <scope>NUCLEOTIDE SEQUENCE [LARGE SCALE GENOMIC DNA]</scope>
    <source>
        <strain evidence="1 2">Slthf2</strain>
    </source>
</reference>
<evidence type="ECO:0000313" key="1">
    <source>
        <dbReference type="EMBL" id="BCB06474.1"/>
    </source>
</evidence>
<name>A0A6F8TZU6_9GAMM</name>
<accession>A0A6F8TZU6</accession>
<dbReference type="EMBL" id="AP022843">
    <property type="protein sequence ID" value="BCB06474.1"/>
    <property type="molecule type" value="Genomic_DNA"/>
</dbReference>
<organism evidence="1 2">
    <name type="scientific">Halomonas hydrothermalis</name>
    <dbReference type="NCBI Taxonomy" id="115561"/>
    <lineage>
        <taxon>Bacteria</taxon>
        <taxon>Pseudomonadati</taxon>
        <taxon>Pseudomonadota</taxon>
        <taxon>Gammaproteobacteria</taxon>
        <taxon>Oceanospirillales</taxon>
        <taxon>Halomonadaceae</taxon>
        <taxon>Halomonas</taxon>
    </lineage>
</organism>
<sequence>MIHGRTESYAVDDSRIIADGSDFFRASLAKPKREGANNRPDQRGLSICYCNINKHVWHLNDVITASDSTAAMFEVTMQNNQQKA</sequence>
<gene>
    <name evidence="1" type="ORF">HHSLTHF2_03640</name>
</gene>